<keyword evidence="4" id="KW-1185">Reference proteome</keyword>
<feature type="transmembrane region" description="Helical" evidence="2">
    <location>
        <begin position="12"/>
        <end position="30"/>
    </location>
</feature>
<reference evidence="3 4" key="1">
    <citation type="submission" date="2019-02" db="EMBL/GenBank/DDBJ databases">
        <title>Deep-cultivation of Planctomycetes and their phenomic and genomic characterization uncovers novel biology.</title>
        <authorList>
            <person name="Wiegand S."/>
            <person name="Jogler M."/>
            <person name="Boedeker C."/>
            <person name="Pinto D."/>
            <person name="Vollmers J."/>
            <person name="Rivas-Marin E."/>
            <person name="Kohn T."/>
            <person name="Peeters S.H."/>
            <person name="Heuer A."/>
            <person name="Rast P."/>
            <person name="Oberbeckmann S."/>
            <person name="Bunk B."/>
            <person name="Jeske O."/>
            <person name="Meyerdierks A."/>
            <person name="Storesund J.E."/>
            <person name="Kallscheuer N."/>
            <person name="Luecker S."/>
            <person name="Lage O.M."/>
            <person name="Pohl T."/>
            <person name="Merkel B.J."/>
            <person name="Hornburger P."/>
            <person name="Mueller R.-W."/>
            <person name="Bruemmer F."/>
            <person name="Labrenz M."/>
            <person name="Spormann A.M."/>
            <person name="Op den Camp H."/>
            <person name="Overmann J."/>
            <person name="Amann R."/>
            <person name="Jetten M.S.M."/>
            <person name="Mascher T."/>
            <person name="Medema M.H."/>
            <person name="Devos D.P."/>
            <person name="Kaster A.-K."/>
            <person name="Ovreas L."/>
            <person name="Rohde M."/>
            <person name="Galperin M.Y."/>
            <person name="Jogler C."/>
        </authorList>
    </citation>
    <scope>NUCLEOTIDE SEQUENCE [LARGE SCALE GENOMIC DNA]</scope>
    <source>
        <strain evidence="3 4">Pla110</strain>
    </source>
</reference>
<name>A0A518CK80_9PLAN</name>
<organism evidence="3 4">
    <name type="scientific">Polystyrenella longa</name>
    <dbReference type="NCBI Taxonomy" id="2528007"/>
    <lineage>
        <taxon>Bacteria</taxon>
        <taxon>Pseudomonadati</taxon>
        <taxon>Planctomycetota</taxon>
        <taxon>Planctomycetia</taxon>
        <taxon>Planctomycetales</taxon>
        <taxon>Planctomycetaceae</taxon>
        <taxon>Polystyrenella</taxon>
    </lineage>
</organism>
<feature type="region of interest" description="Disordered" evidence="1">
    <location>
        <begin position="263"/>
        <end position="304"/>
    </location>
</feature>
<keyword evidence="2" id="KW-1133">Transmembrane helix</keyword>
<dbReference type="RefSeq" id="WP_231742933.1">
    <property type="nucleotide sequence ID" value="NZ_CP036281.1"/>
</dbReference>
<evidence type="ECO:0000313" key="4">
    <source>
        <dbReference type="Proteomes" id="UP000317178"/>
    </source>
</evidence>
<evidence type="ECO:0000313" key="3">
    <source>
        <dbReference type="EMBL" id="QDU79594.1"/>
    </source>
</evidence>
<evidence type="ECO:0000256" key="2">
    <source>
        <dbReference type="SAM" id="Phobius"/>
    </source>
</evidence>
<dbReference type="KEGG" id="plon:Pla110_13050"/>
<proteinExistence type="predicted"/>
<feature type="transmembrane region" description="Helical" evidence="2">
    <location>
        <begin position="214"/>
        <end position="233"/>
    </location>
</feature>
<protein>
    <submittedName>
        <fullName evidence="3">Uncharacterized protein</fullName>
    </submittedName>
</protein>
<gene>
    <name evidence="3" type="ORF">Pla110_13050</name>
</gene>
<dbReference type="Proteomes" id="UP000317178">
    <property type="component" value="Chromosome"/>
</dbReference>
<accession>A0A518CK80</accession>
<dbReference type="EMBL" id="CP036281">
    <property type="protein sequence ID" value="QDU79594.1"/>
    <property type="molecule type" value="Genomic_DNA"/>
</dbReference>
<keyword evidence="2" id="KW-0812">Transmembrane</keyword>
<dbReference type="AlphaFoldDB" id="A0A518CK80"/>
<evidence type="ECO:0000256" key="1">
    <source>
        <dbReference type="SAM" id="MobiDB-lite"/>
    </source>
</evidence>
<sequence length="304" mass="34492">MFRAALKQMLKPLIRLIVGVIAIPLFRLFMRKVVRLQTLDAELEKDLEEWFRASLMLLVATANMEHLFFGWVPVELLEDHGWITVTFRVMLAISVVQLMPDQELFSIIHPGPPKLKIKGIRSLYTEVRDKWKAIAKGLLCQHLNRSSPMFAIMAAIFGGVDRLHLREHLQEAVHLLDHFGNEVVGGANLLEHTNAVIQVNGSQYFTIVSNEGWIVGWACYFIAIIQYLIIGLVTSKDKALDALSEFDRQVAIRRREIIDEFALPEDRNRGEEHPVGVEPEPTLKPDPEPTPDSSSDDESTPKAE</sequence>
<keyword evidence="2" id="KW-0472">Membrane</keyword>
<feature type="compositionally biased region" description="Basic and acidic residues" evidence="1">
    <location>
        <begin position="263"/>
        <end position="287"/>
    </location>
</feature>